<feature type="transmembrane region" description="Helical" evidence="5">
    <location>
        <begin position="36"/>
        <end position="57"/>
    </location>
</feature>
<sequence length="186" mass="20704">MTLMILGLFVWSVVHFVPTLGLSFKNGVIEKYGDKTYMAVFSILIVLSLVMIVFGWRSTIPEFVYVLPLSTKPIAMLLIVVAFILFGAAKHATRVKQFVRHPQLSSVIVWAVAHLMLNGDSRSIVLFGGLAIWAMIEIVLINRREGAWVKPDVPSWKQEFVGLGISAVMIVVVVFLHPYIAGVPVR</sequence>
<dbReference type="Pfam" id="PF07298">
    <property type="entry name" value="NnrU"/>
    <property type="match status" value="1"/>
</dbReference>
<evidence type="ECO:0000313" key="7">
    <source>
        <dbReference type="EMBL" id="PMN88339.1"/>
    </source>
</evidence>
<evidence type="ECO:0000313" key="8">
    <source>
        <dbReference type="Proteomes" id="UP000235387"/>
    </source>
</evidence>
<feature type="transmembrane region" description="Helical" evidence="5">
    <location>
        <begin position="6"/>
        <end position="24"/>
    </location>
</feature>
<evidence type="ECO:0000256" key="1">
    <source>
        <dbReference type="ARBA" id="ARBA00004141"/>
    </source>
</evidence>
<feature type="transmembrane region" description="Helical" evidence="5">
    <location>
        <begin position="160"/>
        <end position="180"/>
    </location>
</feature>
<reference evidence="8" key="1">
    <citation type="submission" date="2016-07" db="EMBL/GenBank/DDBJ databases">
        <title>Nontailed viruses are major unrecognized killers of bacteria in the ocean.</title>
        <authorList>
            <person name="Kauffman K."/>
            <person name="Hussain F."/>
            <person name="Yang J."/>
            <person name="Arevalo P."/>
            <person name="Brown J."/>
            <person name="Cutler M."/>
            <person name="Kelly L."/>
            <person name="Polz M.F."/>
        </authorList>
    </citation>
    <scope>NUCLEOTIDE SEQUENCE [LARGE SCALE GENOMIC DNA]</scope>
    <source>
        <strain evidence="8">10N.261.45.A10</strain>
    </source>
</reference>
<accession>A0A2N7L4M9</accession>
<keyword evidence="3 5" id="KW-1133">Transmembrane helix</keyword>
<evidence type="ECO:0000256" key="5">
    <source>
        <dbReference type="SAM" id="Phobius"/>
    </source>
</evidence>
<gene>
    <name evidence="7" type="ORF">BCT23_07935</name>
</gene>
<dbReference type="Proteomes" id="UP000235387">
    <property type="component" value="Unassembled WGS sequence"/>
</dbReference>
<keyword evidence="4 5" id="KW-0472">Membrane</keyword>
<keyword evidence="2 5" id="KW-0812">Transmembrane</keyword>
<evidence type="ECO:0000256" key="4">
    <source>
        <dbReference type="ARBA" id="ARBA00023136"/>
    </source>
</evidence>
<proteinExistence type="predicted"/>
<dbReference type="InterPro" id="IPR009915">
    <property type="entry name" value="NnrU_dom"/>
</dbReference>
<dbReference type="AlphaFoldDB" id="A0A2N7L4M9"/>
<feature type="transmembrane region" description="Helical" evidence="5">
    <location>
        <begin position="123"/>
        <end position="140"/>
    </location>
</feature>
<protein>
    <submittedName>
        <fullName evidence="7">NnrU protein</fullName>
    </submittedName>
</protein>
<evidence type="ECO:0000256" key="3">
    <source>
        <dbReference type="ARBA" id="ARBA00022989"/>
    </source>
</evidence>
<comment type="subcellular location">
    <subcellularLocation>
        <location evidence="1">Membrane</location>
        <topology evidence="1">Multi-pass membrane protein</topology>
    </subcellularLocation>
</comment>
<evidence type="ECO:0000259" key="6">
    <source>
        <dbReference type="Pfam" id="PF07298"/>
    </source>
</evidence>
<dbReference type="EMBL" id="MDAL01000060">
    <property type="protein sequence ID" value="PMN88339.1"/>
    <property type="molecule type" value="Genomic_DNA"/>
</dbReference>
<feature type="domain" description="NnrU" evidence="6">
    <location>
        <begin position="3"/>
        <end position="184"/>
    </location>
</feature>
<evidence type="ECO:0000256" key="2">
    <source>
        <dbReference type="ARBA" id="ARBA00022692"/>
    </source>
</evidence>
<organism evidence="7 8">
    <name type="scientific">Enterovibrio norvegicus</name>
    <dbReference type="NCBI Taxonomy" id="188144"/>
    <lineage>
        <taxon>Bacteria</taxon>
        <taxon>Pseudomonadati</taxon>
        <taxon>Pseudomonadota</taxon>
        <taxon>Gammaproteobacteria</taxon>
        <taxon>Vibrionales</taxon>
        <taxon>Vibrionaceae</taxon>
        <taxon>Enterovibrio</taxon>
    </lineage>
</organism>
<comment type="caution">
    <text evidence="7">The sequence shown here is derived from an EMBL/GenBank/DDBJ whole genome shotgun (WGS) entry which is preliminary data.</text>
</comment>
<feature type="transmembrane region" description="Helical" evidence="5">
    <location>
        <begin position="63"/>
        <end position="86"/>
    </location>
</feature>
<name>A0A2N7L4M9_9GAMM</name>
<dbReference type="GO" id="GO:0016020">
    <property type="term" value="C:membrane"/>
    <property type="evidence" value="ECO:0007669"/>
    <property type="project" value="UniProtKB-SubCell"/>
</dbReference>